<dbReference type="Pfam" id="PF01863">
    <property type="entry name" value="YgjP-like"/>
    <property type="match status" value="1"/>
</dbReference>
<feature type="domain" description="YgjP-like metallopeptidase" evidence="1">
    <location>
        <begin position="92"/>
        <end position="156"/>
    </location>
</feature>
<gene>
    <name evidence="2" type="ORF">GZ35A2_12</name>
</gene>
<sequence>MDVKIIRSRKRKKTISAKEVDGVIQLYLPMGHSREEECKYVQWAKKRFEAQRRKKELWANNADSVLELRARELNKRYFGGDLSWVQIGYTTEQNAHMFGICNTTKKTIRISDRLRKMPKFVHDYVVVHELAHLKVPRHGPEFWKLVNRFPKTERARGYLMAIGMGD</sequence>
<dbReference type="InterPro" id="IPR002725">
    <property type="entry name" value="YgjP-like_metallopeptidase"/>
</dbReference>
<proteinExistence type="predicted"/>
<evidence type="ECO:0000259" key="1">
    <source>
        <dbReference type="Pfam" id="PF01863"/>
    </source>
</evidence>
<evidence type="ECO:0000313" key="2">
    <source>
        <dbReference type="EMBL" id="AAU83937.1"/>
    </source>
</evidence>
<dbReference type="AlphaFoldDB" id="Q649J0"/>
<protein>
    <recommendedName>
        <fullName evidence="1">YgjP-like metallopeptidase domain-containing protein</fullName>
    </recommendedName>
</protein>
<organism evidence="2">
    <name type="scientific">Uncultured archaeon GZfos26G2</name>
    <dbReference type="NCBI Taxonomy" id="3386331"/>
    <lineage>
        <taxon>Archaea</taxon>
        <taxon>Methanobacteriati</taxon>
        <taxon>Methanobacteriota</taxon>
        <taxon>Stenosarchaea group</taxon>
        <taxon>Methanomicrobia</taxon>
        <taxon>Candidatus Methanophagales</taxon>
        <taxon>Candidatus Methanophagaceae</taxon>
        <taxon>Candidatus Methanophaga</taxon>
    </lineage>
</organism>
<accession>Q649J0</accession>
<dbReference type="InterPro" id="IPR053136">
    <property type="entry name" value="UTP_pyrophosphatase-like"/>
</dbReference>
<reference evidence="2" key="1">
    <citation type="journal article" date="2004" name="Science">
        <title>Reverse methanogenesis: testing the hypothesis with environmental genomics.</title>
        <authorList>
            <person name="Hallam S.J."/>
            <person name="Putnam N."/>
            <person name="Preston C.M."/>
            <person name="Detter J.C."/>
            <person name="Rokhsar D."/>
            <person name="Richardson P.M."/>
            <person name="DeLong E.F."/>
        </authorList>
    </citation>
    <scope>NUCLEOTIDE SEQUENCE</scope>
</reference>
<dbReference type="CDD" id="cd07344">
    <property type="entry name" value="M48_yhfN_like"/>
    <property type="match status" value="1"/>
</dbReference>
<dbReference type="EMBL" id="AY714863">
    <property type="protein sequence ID" value="AAU83937.1"/>
    <property type="molecule type" value="Genomic_DNA"/>
</dbReference>
<reference evidence="2" key="2">
    <citation type="submission" date="2004-08" db="EMBL/GenBank/DDBJ databases">
        <authorList>
            <person name="Putnam N."/>
            <person name="Detter J.C."/>
            <person name="Richardson P.M."/>
            <person name="Rokhsar D."/>
        </authorList>
    </citation>
    <scope>NUCLEOTIDE SEQUENCE</scope>
</reference>
<dbReference type="PANTHER" id="PTHR30399">
    <property type="entry name" value="UNCHARACTERIZED PROTEIN YGJP"/>
    <property type="match status" value="1"/>
</dbReference>
<dbReference type="PANTHER" id="PTHR30399:SF1">
    <property type="entry name" value="UTP PYROPHOSPHATASE"/>
    <property type="match status" value="1"/>
</dbReference>
<name>Q649J0_UNCAG</name>
<dbReference type="Gene3D" id="3.30.2010.10">
    <property type="entry name" value="Metalloproteases ('zincins'), catalytic domain"/>
    <property type="match status" value="1"/>
</dbReference>